<name>A0A3L6E8E9_MAIZE</name>
<evidence type="ECO:0000313" key="2">
    <source>
        <dbReference type="EMBL" id="PWZ16191.1"/>
    </source>
</evidence>
<gene>
    <name evidence="2" type="ORF">Zm00014a_031065</name>
</gene>
<comment type="caution">
    <text evidence="2">The sequence shown here is derived from an EMBL/GenBank/DDBJ whole genome shotgun (WGS) entry which is preliminary data.</text>
</comment>
<dbReference type="EMBL" id="NCVQ01000007">
    <property type="protein sequence ID" value="PWZ16191.1"/>
    <property type="molecule type" value="Genomic_DNA"/>
</dbReference>
<dbReference type="AlphaFoldDB" id="A0A3L6E8E9"/>
<protein>
    <submittedName>
        <fullName evidence="2">Uncharacterized protein</fullName>
    </submittedName>
</protein>
<proteinExistence type="predicted"/>
<feature type="region of interest" description="Disordered" evidence="1">
    <location>
        <begin position="48"/>
        <end position="68"/>
    </location>
</feature>
<organism evidence="2">
    <name type="scientific">Zea mays</name>
    <name type="common">Maize</name>
    <dbReference type="NCBI Taxonomy" id="4577"/>
    <lineage>
        <taxon>Eukaryota</taxon>
        <taxon>Viridiplantae</taxon>
        <taxon>Streptophyta</taxon>
        <taxon>Embryophyta</taxon>
        <taxon>Tracheophyta</taxon>
        <taxon>Spermatophyta</taxon>
        <taxon>Magnoliopsida</taxon>
        <taxon>Liliopsida</taxon>
        <taxon>Poales</taxon>
        <taxon>Poaceae</taxon>
        <taxon>PACMAD clade</taxon>
        <taxon>Panicoideae</taxon>
        <taxon>Andropogonodae</taxon>
        <taxon>Andropogoneae</taxon>
        <taxon>Tripsacinae</taxon>
        <taxon>Zea</taxon>
    </lineage>
</organism>
<accession>A0A3L6E8E9</accession>
<evidence type="ECO:0000256" key="1">
    <source>
        <dbReference type="SAM" id="MobiDB-lite"/>
    </source>
</evidence>
<sequence>MAGFGAKKLLARRGWANWIWPGAGLRGGELSAPRNGGEGSACAMEELRAGRRKERGSDAMDGGEAPWE</sequence>
<dbReference type="Proteomes" id="UP000251960">
    <property type="component" value="Chromosome 6"/>
</dbReference>
<reference evidence="2" key="1">
    <citation type="journal article" date="2018" name="Nat. Genet.">
        <title>Extensive intraspecific gene order and gene structural variations between Mo17 and other maize genomes.</title>
        <authorList>
            <person name="Sun S."/>
            <person name="Zhou Y."/>
            <person name="Chen J."/>
            <person name="Shi J."/>
            <person name="Zhao H."/>
            <person name="Zhao H."/>
            <person name="Song W."/>
            <person name="Zhang M."/>
            <person name="Cui Y."/>
            <person name="Dong X."/>
            <person name="Liu H."/>
            <person name="Ma X."/>
            <person name="Jiao Y."/>
            <person name="Wang B."/>
            <person name="Wei X."/>
            <person name="Stein J.C."/>
            <person name="Glaubitz J.C."/>
            <person name="Lu F."/>
            <person name="Yu G."/>
            <person name="Liang C."/>
            <person name="Fengler K."/>
            <person name="Li B."/>
            <person name="Rafalski A."/>
            <person name="Schnable P.S."/>
            <person name="Ware D.H."/>
            <person name="Buckler E.S."/>
            <person name="Lai J."/>
        </authorList>
    </citation>
    <scope>NUCLEOTIDE SEQUENCE [LARGE SCALE GENOMIC DNA]</scope>
    <source>
        <tissue evidence="2">Seedling</tissue>
    </source>
</reference>